<dbReference type="InterPro" id="IPR052363">
    <property type="entry name" value="LPS_export_LptC"/>
</dbReference>
<evidence type="ECO:0000256" key="1">
    <source>
        <dbReference type="ARBA" id="ARBA00022475"/>
    </source>
</evidence>
<evidence type="ECO:0000256" key="4">
    <source>
        <dbReference type="ARBA" id="ARBA00022989"/>
    </source>
</evidence>
<dbReference type="NCBIfam" id="TIGR04409">
    <property type="entry name" value="LptC_YrbK"/>
    <property type="match status" value="1"/>
</dbReference>
<keyword evidence="4 6" id="KW-1133">Transmembrane helix</keyword>
<dbReference type="GO" id="GO:0015221">
    <property type="term" value="F:lipopolysaccharide transmembrane transporter activity"/>
    <property type="evidence" value="ECO:0007669"/>
    <property type="project" value="InterPro"/>
</dbReference>
<evidence type="ECO:0000256" key="3">
    <source>
        <dbReference type="ARBA" id="ARBA00022692"/>
    </source>
</evidence>
<gene>
    <name evidence="6" type="primary">lptC</name>
    <name evidence="8" type="ORF">Xentx_02542</name>
</gene>
<keyword evidence="9" id="KW-1185">Reference proteome</keyword>
<dbReference type="OrthoDB" id="5659892at2"/>
<dbReference type="Gene3D" id="2.60.450.10">
    <property type="entry name" value="Lipopolysaccharide (LPS) transport protein A like domain"/>
    <property type="match status" value="1"/>
</dbReference>
<dbReference type="PIRSF" id="PIRSF028513">
    <property type="entry name" value="LptC"/>
    <property type="match status" value="1"/>
</dbReference>
<comment type="subunit">
    <text evidence="6">Component of the lipopolysaccharide transport and assembly complex. Interacts with LptA and the LptBFG transporter complex.</text>
</comment>
<comment type="function">
    <text evidence="7">Required for the translocation of lipopolysaccharide (LPS) from the inner membrane to the outer membrane.</text>
</comment>
<accession>A0A1Q5TXV1</accession>
<dbReference type="HAMAP" id="MF_01915">
    <property type="entry name" value="LPS_assembly_LptC"/>
    <property type="match status" value="1"/>
</dbReference>
<evidence type="ECO:0000313" key="9">
    <source>
        <dbReference type="Proteomes" id="UP000186277"/>
    </source>
</evidence>
<dbReference type="NCBIfam" id="NF008142">
    <property type="entry name" value="PRK10893.1"/>
    <property type="match status" value="1"/>
</dbReference>
<reference evidence="8 9" key="1">
    <citation type="submission" date="2016-09" db="EMBL/GenBank/DDBJ databases">
        <title>Xenorhabdus thuongxuanensis sp. nov. and Xenorhabdus eapokensis sp. nov., isolated from Steinernema species.</title>
        <authorList>
            <person name="Kaempfer P."/>
            <person name="Tobias N.J."/>
            <person name="Phan Ke L."/>
            <person name="Bode H.B."/>
            <person name="Glaeser S.P."/>
        </authorList>
    </citation>
    <scope>NUCLEOTIDE SEQUENCE [LARGE SCALE GENOMIC DNA]</scope>
    <source>
        <strain evidence="8 9">30TX1</strain>
    </source>
</reference>
<dbReference type="EMBL" id="MKGR01000019">
    <property type="protein sequence ID" value="OKP05051.1"/>
    <property type="molecule type" value="Genomic_DNA"/>
</dbReference>
<comment type="caution">
    <text evidence="8">The sequence shown here is derived from an EMBL/GenBank/DDBJ whole genome shotgun (WGS) entry which is preliminary data.</text>
</comment>
<dbReference type="PANTHER" id="PTHR37481">
    <property type="entry name" value="LIPOPOLYSACCHARIDE EXPORT SYSTEM PROTEIN LPTC"/>
    <property type="match status" value="1"/>
</dbReference>
<evidence type="ECO:0000256" key="5">
    <source>
        <dbReference type="ARBA" id="ARBA00023136"/>
    </source>
</evidence>
<dbReference type="InterPro" id="IPR026265">
    <property type="entry name" value="LptC"/>
</dbReference>
<comment type="subcellular location">
    <subcellularLocation>
        <location evidence="6">Cell inner membrane</location>
        <topology evidence="6">Single-pass membrane protein</topology>
    </subcellularLocation>
</comment>
<comment type="similarity">
    <text evidence="6 7">Belongs to the LptC family.</text>
</comment>
<protein>
    <recommendedName>
        <fullName evidence="6 7">Lipopolysaccharide export system protein LptC</fullName>
    </recommendedName>
</protein>
<evidence type="ECO:0000256" key="2">
    <source>
        <dbReference type="ARBA" id="ARBA00022519"/>
    </source>
</evidence>
<dbReference type="Proteomes" id="UP000186277">
    <property type="component" value="Unassembled WGS sequence"/>
</dbReference>
<dbReference type="RefSeq" id="WP_074020584.1">
    <property type="nucleotide sequence ID" value="NZ_CAWMWP010000042.1"/>
</dbReference>
<evidence type="ECO:0000256" key="6">
    <source>
        <dbReference type="HAMAP-Rule" id="MF_01915"/>
    </source>
</evidence>
<keyword evidence="2 6" id="KW-0997">Cell inner membrane</keyword>
<dbReference type="GO" id="GO:0005886">
    <property type="term" value="C:plasma membrane"/>
    <property type="evidence" value="ECO:0007669"/>
    <property type="project" value="UniProtKB-SubCell"/>
</dbReference>
<comment type="function">
    <text evidence="6">Involved in the assembly of lipopolysaccharide (LPS). Required for the translocation of LPS from the inner membrane to the outer membrane. Facilitates the transfer of LPS from the inner membrane to the periplasmic protein LptA. Could be a docking site for LptA.</text>
</comment>
<keyword evidence="5 6" id="KW-0472">Membrane</keyword>
<dbReference type="Pfam" id="PF06835">
    <property type="entry name" value="LptC"/>
    <property type="match status" value="1"/>
</dbReference>
<dbReference type="InterPro" id="IPR010664">
    <property type="entry name" value="LipoPS_assembly_LptC-rel"/>
</dbReference>
<dbReference type="GO" id="GO:0043165">
    <property type="term" value="P:Gram-negative-bacterium-type cell outer membrane assembly"/>
    <property type="evidence" value="ECO:0007669"/>
    <property type="project" value="UniProtKB-UniRule"/>
</dbReference>
<keyword evidence="3 6" id="KW-0812">Transmembrane</keyword>
<dbReference type="GO" id="GO:0017089">
    <property type="term" value="F:glycolipid transfer activity"/>
    <property type="evidence" value="ECO:0007669"/>
    <property type="project" value="TreeGrafter"/>
</dbReference>
<dbReference type="AlphaFoldDB" id="A0A1Q5TXV1"/>
<sequence>MSKIQSWLIAILALIALALIGWNFSNVNNDDTSSAVVDDNYPTYQTQEAITFVYDPAGKLTYKLVADDVKNYTEAKLTWFTNPVLTTFDPNGPPGTPLATWTVRANKAKLTQDKMLYLYGDVQVDSLNDASQLQRITTDNAIVNLITQDVASDDRVTLIGVGLKSVGMKMRGNLRNKTAELIEKVTTQYEIPHEQPNP</sequence>
<name>A0A1Q5TXV1_9GAMM</name>
<keyword evidence="1 6" id="KW-1003">Cell membrane</keyword>
<evidence type="ECO:0000313" key="8">
    <source>
        <dbReference type="EMBL" id="OKP05051.1"/>
    </source>
</evidence>
<proteinExistence type="inferred from homology"/>
<dbReference type="GO" id="GO:0030288">
    <property type="term" value="C:outer membrane-bounded periplasmic space"/>
    <property type="evidence" value="ECO:0007669"/>
    <property type="project" value="TreeGrafter"/>
</dbReference>
<evidence type="ECO:0000256" key="7">
    <source>
        <dbReference type="PIRNR" id="PIRNR028513"/>
    </source>
</evidence>
<dbReference type="PANTHER" id="PTHR37481:SF1">
    <property type="entry name" value="LIPOPOLYSACCHARIDE EXPORT SYSTEM PROTEIN LPTC"/>
    <property type="match status" value="1"/>
</dbReference>
<organism evidence="8 9">
    <name type="scientific">Xenorhabdus thuongxuanensis</name>
    <dbReference type="NCBI Taxonomy" id="1873484"/>
    <lineage>
        <taxon>Bacteria</taxon>
        <taxon>Pseudomonadati</taxon>
        <taxon>Pseudomonadota</taxon>
        <taxon>Gammaproteobacteria</taxon>
        <taxon>Enterobacterales</taxon>
        <taxon>Morganellaceae</taxon>
        <taxon>Xenorhabdus</taxon>
    </lineage>
</organism>